<reference evidence="3" key="2">
    <citation type="submission" date="2025-08" db="UniProtKB">
        <authorList>
            <consortium name="Ensembl"/>
        </authorList>
    </citation>
    <scope>IDENTIFICATION</scope>
    <source>
        <strain evidence="3">Boxer</strain>
    </source>
</reference>
<dbReference type="OrthoDB" id="8909183at2759"/>
<dbReference type="Pfam" id="PF15506">
    <property type="entry name" value="OCC1"/>
    <property type="match status" value="1"/>
</dbReference>
<proteinExistence type="inferred from homology"/>
<feature type="compositionally biased region" description="Low complexity" evidence="2">
    <location>
        <begin position="79"/>
        <end position="88"/>
    </location>
</feature>
<keyword evidence="4" id="KW-1185">Reference proteome</keyword>
<dbReference type="Ensembl" id="ENSCAFT00845010324.1">
    <property type="protein sequence ID" value="ENSCAFP00845008031.1"/>
    <property type="gene ID" value="ENSCAFG00845005795.1"/>
</dbReference>
<reference evidence="3" key="1">
    <citation type="submission" date="2020-03" db="EMBL/GenBank/DDBJ databases">
        <title>Long-read based genome assembly of a Labrador retriever dog.</title>
        <authorList>
            <person name="Eory L."/>
            <person name="Zhang W."/>
            <person name="Schoenebeck J."/>
        </authorList>
    </citation>
    <scope>NUCLEOTIDE SEQUENCE [LARGE SCALE GENOMIC DNA]</scope>
    <source>
        <strain evidence="3">Labrador retriever</strain>
    </source>
</reference>
<comment type="similarity">
    <text evidence="1">Belongs to the OCC1 family.</text>
</comment>
<organism evidence="3 4">
    <name type="scientific">Canis lupus familiaris</name>
    <name type="common">Dog</name>
    <name type="synonym">Canis familiaris</name>
    <dbReference type="NCBI Taxonomy" id="9615"/>
    <lineage>
        <taxon>Eukaryota</taxon>
        <taxon>Metazoa</taxon>
        <taxon>Chordata</taxon>
        <taxon>Craniata</taxon>
        <taxon>Vertebrata</taxon>
        <taxon>Euteleostomi</taxon>
        <taxon>Mammalia</taxon>
        <taxon>Eutheria</taxon>
        <taxon>Laurasiatheria</taxon>
        <taxon>Carnivora</taxon>
        <taxon>Caniformia</taxon>
        <taxon>Canidae</taxon>
        <taxon>Canis</taxon>
    </lineage>
</organism>
<dbReference type="AlphaFoldDB" id="A0A8I3MWW1"/>
<feature type="compositionally biased region" description="Gly residues" evidence="2">
    <location>
        <begin position="93"/>
        <end position="105"/>
    </location>
</feature>
<evidence type="ECO:0000313" key="3">
    <source>
        <dbReference type="Ensembl" id="ENSCAFP00845008031.1"/>
    </source>
</evidence>
<gene>
    <name evidence="3" type="primary">C10H12orf75</name>
</gene>
<reference evidence="3" key="3">
    <citation type="submission" date="2025-09" db="UniProtKB">
        <authorList>
            <consortium name="Ensembl"/>
        </authorList>
    </citation>
    <scope>IDENTIFICATION</scope>
    <source>
        <strain evidence="3">Boxer</strain>
    </source>
</reference>
<feature type="region of interest" description="Disordered" evidence="2">
    <location>
        <begin position="78"/>
        <end position="284"/>
    </location>
</feature>
<dbReference type="InterPro" id="IPR029133">
    <property type="entry name" value="OCC1"/>
</dbReference>
<dbReference type="Proteomes" id="UP000805418">
    <property type="component" value="Chromosome 10"/>
</dbReference>
<feature type="compositionally biased region" description="Pro residues" evidence="2">
    <location>
        <begin position="202"/>
        <end position="218"/>
    </location>
</feature>
<evidence type="ECO:0000256" key="1">
    <source>
        <dbReference type="ARBA" id="ARBA00005237"/>
    </source>
</evidence>
<dbReference type="PANTHER" id="PTHR38502">
    <property type="entry name" value="OVEREXPRESSED IN COLON CARCINOMA 1 PROTEIN"/>
    <property type="match status" value="1"/>
</dbReference>
<feature type="compositionally biased region" description="Low complexity" evidence="2">
    <location>
        <begin position="221"/>
        <end position="235"/>
    </location>
</feature>
<accession>A0A8I3MWW1</accession>
<feature type="compositionally biased region" description="Low complexity" evidence="2">
    <location>
        <begin position="156"/>
        <end position="170"/>
    </location>
</feature>
<sequence length="353" mass="37019">MLGYRVPVSSQLRGATRSGRRRGLRRVQLPWSGRVGQPQGDSAPGQPEGIPGDQRRRSFLRKQRWLWGRLQTRVPFRMGESAAAPPARALRRGAGGEGPGAGGRVGAAPASPPPRPRPEARFELPPPLSAAQCAAGEPGDAGDWRAPRLPGGRVGPAGTPTAAGEGVPRGVRPRPRPRPPASPWPRPSAAEGLPRAPRPRAPRAPGPPPPPGPGAPRRPPARGAPHSASVSAPSARGRRLPSARPASGAMGCGNSTATSAGTGRGPAGAAKDATEESITEDDKRRNYGGVYVGLPSEAVNMISNQTKTVRKTCSLRFGRNCIPWDIIMCTEISKEILNSLLLRLPSPPKFLSL</sequence>
<protein>
    <recommendedName>
        <fullName evidence="5">Overexpressed in colon carcinoma 1 protein</fullName>
    </recommendedName>
</protein>
<feature type="region of interest" description="Disordered" evidence="2">
    <location>
        <begin position="1"/>
        <end position="57"/>
    </location>
</feature>
<evidence type="ECO:0008006" key="5">
    <source>
        <dbReference type="Google" id="ProtNLM"/>
    </source>
</evidence>
<name>A0A8I3MWW1_CANLF</name>
<evidence type="ECO:0000313" key="4">
    <source>
        <dbReference type="Proteomes" id="UP000805418"/>
    </source>
</evidence>
<dbReference type="GeneTree" id="ENSGT00610000087444"/>
<dbReference type="PANTHER" id="PTHR38502:SF1">
    <property type="entry name" value="OVEREXPRESSED IN COLON CARCINOMA 1 PROTEIN"/>
    <property type="match status" value="1"/>
</dbReference>
<evidence type="ECO:0000256" key="2">
    <source>
        <dbReference type="SAM" id="MobiDB-lite"/>
    </source>
</evidence>